<organism evidence="2 3">
    <name type="scientific">Penicillium angulare</name>
    <dbReference type="NCBI Taxonomy" id="116970"/>
    <lineage>
        <taxon>Eukaryota</taxon>
        <taxon>Fungi</taxon>
        <taxon>Dikarya</taxon>
        <taxon>Ascomycota</taxon>
        <taxon>Pezizomycotina</taxon>
        <taxon>Eurotiomycetes</taxon>
        <taxon>Eurotiomycetidae</taxon>
        <taxon>Eurotiales</taxon>
        <taxon>Aspergillaceae</taxon>
        <taxon>Penicillium</taxon>
    </lineage>
</organism>
<feature type="region of interest" description="Disordered" evidence="1">
    <location>
        <begin position="1"/>
        <end position="52"/>
    </location>
</feature>
<keyword evidence="3" id="KW-1185">Reference proteome</keyword>
<gene>
    <name evidence="2" type="ORF">N7456_011143</name>
</gene>
<evidence type="ECO:0000256" key="1">
    <source>
        <dbReference type="SAM" id="MobiDB-lite"/>
    </source>
</evidence>
<accession>A0A9W9K0F5</accession>
<evidence type="ECO:0000313" key="2">
    <source>
        <dbReference type="EMBL" id="KAJ5087527.1"/>
    </source>
</evidence>
<dbReference type="EMBL" id="JAPQKH010000007">
    <property type="protein sequence ID" value="KAJ5087527.1"/>
    <property type="molecule type" value="Genomic_DNA"/>
</dbReference>
<protein>
    <submittedName>
        <fullName evidence="2">Uncharacterized protein</fullName>
    </submittedName>
</protein>
<proteinExistence type="predicted"/>
<dbReference type="OrthoDB" id="4312532at2759"/>
<comment type="caution">
    <text evidence="2">The sequence shown here is derived from an EMBL/GenBank/DDBJ whole genome shotgun (WGS) entry which is preliminary data.</text>
</comment>
<dbReference type="Proteomes" id="UP001149165">
    <property type="component" value="Unassembled WGS sequence"/>
</dbReference>
<evidence type="ECO:0000313" key="3">
    <source>
        <dbReference type="Proteomes" id="UP001149165"/>
    </source>
</evidence>
<reference evidence="2" key="2">
    <citation type="journal article" date="2023" name="IMA Fungus">
        <title>Comparative genomic study of the Penicillium genus elucidates a diverse pangenome and 15 lateral gene transfer events.</title>
        <authorList>
            <person name="Petersen C."/>
            <person name="Sorensen T."/>
            <person name="Nielsen M.R."/>
            <person name="Sondergaard T.E."/>
            <person name="Sorensen J.L."/>
            <person name="Fitzpatrick D.A."/>
            <person name="Frisvad J.C."/>
            <person name="Nielsen K.L."/>
        </authorList>
    </citation>
    <scope>NUCLEOTIDE SEQUENCE</scope>
    <source>
        <strain evidence="2">IBT 30069</strain>
    </source>
</reference>
<reference evidence="2" key="1">
    <citation type="submission" date="2022-11" db="EMBL/GenBank/DDBJ databases">
        <authorList>
            <person name="Petersen C."/>
        </authorList>
    </citation>
    <scope>NUCLEOTIDE SEQUENCE</scope>
    <source>
        <strain evidence="2">IBT 30069</strain>
    </source>
</reference>
<dbReference type="AlphaFoldDB" id="A0A9W9K0F5"/>
<name>A0A9W9K0F5_9EURO</name>
<feature type="compositionally biased region" description="Polar residues" evidence="1">
    <location>
        <begin position="1"/>
        <end position="10"/>
    </location>
</feature>
<sequence>MAEKQTNNPFGFSPTAESLMPSTAHSQPPQEPKTEATKKWPSPKISSTPSHPLVDWDEWAREAVDQSSNLPDIGSVCLQKLTLPTNAQYDFGSWYHDAFTRLQFFDLHNLIVEDILRPRKNDENGIKWATWSRQVRVWLASSLSAEELDSVWYIAEDEIFFADEFVKHVQKAFAPNYWT</sequence>